<organism evidence="1">
    <name type="scientific">Sesamum radiatum</name>
    <name type="common">Black benniseed</name>
    <dbReference type="NCBI Taxonomy" id="300843"/>
    <lineage>
        <taxon>Eukaryota</taxon>
        <taxon>Viridiplantae</taxon>
        <taxon>Streptophyta</taxon>
        <taxon>Embryophyta</taxon>
        <taxon>Tracheophyta</taxon>
        <taxon>Spermatophyta</taxon>
        <taxon>Magnoliopsida</taxon>
        <taxon>eudicotyledons</taxon>
        <taxon>Gunneridae</taxon>
        <taxon>Pentapetalae</taxon>
        <taxon>asterids</taxon>
        <taxon>lamiids</taxon>
        <taxon>Lamiales</taxon>
        <taxon>Pedaliaceae</taxon>
        <taxon>Sesamum</taxon>
    </lineage>
</organism>
<proteinExistence type="predicted"/>
<evidence type="ECO:0000313" key="1">
    <source>
        <dbReference type="EMBL" id="KAL0294400.1"/>
    </source>
</evidence>
<protein>
    <submittedName>
        <fullName evidence="1">Uncharacterized protein</fullName>
    </submittedName>
</protein>
<accession>A0AAW2JLA8</accession>
<dbReference type="AlphaFoldDB" id="A0AAW2JLA8"/>
<sequence length="53" mass="5773">MELSSTLLGTLQQMILSAIREQLTVFAPIQVTMQPAVVVPKQADPTLAIPRPE</sequence>
<reference evidence="1" key="1">
    <citation type="submission" date="2020-06" db="EMBL/GenBank/DDBJ databases">
        <authorList>
            <person name="Li T."/>
            <person name="Hu X."/>
            <person name="Zhang T."/>
            <person name="Song X."/>
            <person name="Zhang H."/>
            <person name="Dai N."/>
            <person name="Sheng W."/>
            <person name="Hou X."/>
            <person name="Wei L."/>
        </authorList>
    </citation>
    <scope>NUCLEOTIDE SEQUENCE</scope>
    <source>
        <strain evidence="1">G02</strain>
        <tissue evidence="1">Leaf</tissue>
    </source>
</reference>
<dbReference type="EMBL" id="JACGWJ010000173">
    <property type="protein sequence ID" value="KAL0294400.1"/>
    <property type="molecule type" value="Genomic_DNA"/>
</dbReference>
<reference evidence="1" key="2">
    <citation type="journal article" date="2024" name="Plant">
        <title>Genomic evolution and insights into agronomic trait innovations of Sesamum species.</title>
        <authorList>
            <person name="Miao H."/>
            <person name="Wang L."/>
            <person name="Qu L."/>
            <person name="Liu H."/>
            <person name="Sun Y."/>
            <person name="Le M."/>
            <person name="Wang Q."/>
            <person name="Wei S."/>
            <person name="Zheng Y."/>
            <person name="Lin W."/>
            <person name="Duan Y."/>
            <person name="Cao H."/>
            <person name="Xiong S."/>
            <person name="Wang X."/>
            <person name="Wei L."/>
            <person name="Li C."/>
            <person name="Ma Q."/>
            <person name="Ju M."/>
            <person name="Zhao R."/>
            <person name="Li G."/>
            <person name="Mu C."/>
            <person name="Tian Q."/>
            <person name="Mei H."/>
            <person name="Zhang T."/>
            <person name="Gao T."/>
            <person name="Zhang H."/>
        </authorList>
    </citation>
    <scope>NUCLEOTIDE SEQUENCE</scope>
    <source>
        <strain evidence="1">G02</strain>
    </source>
</reference>
<comment type="caution">
    <text evidence="1">The sequence shown here is derived from an EMBL/GenBank/DDBJ whole genome shotgun (WGS) entry which is preliminary data.</text>
</comment>
<name>A0AAW2JLA8_SESRA</name>
<gene>
    <name evidence="1" type="ORF">Sradi_6889600</name>
</gene>